<comment type="catalytic activity">
    <reaction evidence="1">
        <text>(R)-pantoate + ATP = (R)-4-phosphopantoate + ADP + H(+)</text>
        <dbReference type="Rhea" id="RHEA:28246"/>
        <dbReference type="ChEBI" id="CHEBI:15378"/>
        <dbReference type="ChEBI" id="CHEBI:15980"/>
        <dbReference type="ChEBI" id="CHEBI:30616"/>
        <dbReference type="ChEBI" id="CHEBI:61294"/>
        <dbReference type="ChEBI" id="CHEBI:456216"/>
        <dbReference type="EC" id="2.7.1.169"/>
    </reaction>
</comment>
<dbReference type="Gene3D" id="3.30.230.10">
    <property type="match status" value="1"/>
</dbReference>
<protein>
    <recommendedName>
        <fullName evidence="1">Pantoate kinase</fullName>
        <shortName evidence="1">PoK</shortName>
        <ecNumber evidence="1">2.7.1.169</ecNumber>
    </recommendedName>
</protein>
<evidence type="ECO:0000259" key="2">
    <source>
        <dbReference type="Pfam" id="PF00288"/>
    </source>
</evidence>
<dbReference type="PANTHER" id="PTHR42282:SF1">
    <property type="entry name" value="PANTOATE KINASE"/>
    <property type="match status" value="1"/>
</dbReference>
<dbReference type="Pfam" id="PF00288">
    <property type="entry name" value="GHMP_kinases_N"/>
    <property type="match status" value="1"/>
</dbReference>
<dbReference type="AlphaFoldDB" id="A0ABD4TLW2"/>
<dbReference type="EMBL" id="VOTZ01000017">
    <property type="protein sequence ID" value="MCQ1538973.1"/>
    <property type="molecule type" value="Genomic_DNA"/>
</dbReference>
<dbReference type="GO" id="GO:0015937">
    <property type="term" value="P:coenzyme A biosynthetic process"/>
    <property type="evidence" value="ECO:0007669"/>
    <property type="project" value="UniProtKB-UniRule"/>
</dbReference>
<reference evidence="3 4" key="1">
    <citation type="submission" date="2019-08" db="EMBL/GenBank/DDBJ databases">
        <authorList>
            <person name="Chen S.-C."/>
            <person name="Lai M.-C."/>
            <person name="You Y.-T."/>
        </authorList>
    </citation>
    <scope>NUCLEOTIDE SEQUENCE [LARGE SCALE GENOMIC DNA]</scope>
    <source>
        <strain evidence="3 4">P2F9704a</strain>
    </source>
</reference>
<comment type="pathway">
    <text evidence="1">Cofactor biosynthesis; coenzyme A biosynthesis.</text>
</comment>
<dbReference type="InterPro" id="IPR006204">
    <property type="entry name" value="GHMP_kinase_N_dom"/>
</dbReference>
<dbReference type="InterPro" id="IPR012043">
    <property type="entry name" value="PoK"/>
</dbReference>
<dbReference type="EC" id="2.7.1.169" evidence="1"/>
<dbReference type="HAMAP" id="MF_02223">
    <property type="entry name" value="Pantoate_kinase"/>
    <property type="match status" value="1"/>
</dbReference>
<comment type="function">
    <text evidence="1">Phosphorylates (R)-pantoate to form (R)-4-phosphopantoate in the CoA biosynthesis pathway.</text>
</comment>
<proteinExistence type="inferred from homology"/>
<sequence>MPASVKAYSPGHISGYFSRITGGRPEDTGSIGAGLVLSDGVTVTVTRSEVTDVLVLADGMANRGSPPIEEALDRLGVTATIVTESALPIGSGFGLSAASLLATIMAANKIFSLSMGISEIAQLAHSIEVECGNGLGDVAAELGGGLVCRTAPGITGVTCRLNVGMEPVAIVSLAPIPTQNVLSTPASMERVAAAYPGRCPRDIEDFFILSRQFAESSGLITEQVNTILSACDNAGILASMTMLGEGVFAIGEDAGAVLSQFGKVYSTMVADEGPKILEVTS</sequence>
<keyword evidence="1 3" id="KW-0418">Kinase</keyword>
<dbReference type="GO" id="GO:0016301">
    <property type="term" value="F:kinase activity"/>
    <property type="evidence" value="ECO:0007669"/>
    <property type="project" value="UniProtKB-UniRule"/>
</dbReference>
<keyword evidence="1" id="KW-0173">Coenzyme A biosynthesis</keyword>
<dbReference type="PANTHER" id="PTHR42282">
    <property type="entry name" value="PANTOATE KINASE-RELATED"/>
    <property type="match status" value="1"/>
</dbReference>
<name>A0ABD4TLW2_9EURY</name>
<comment type="similarity">
    <text evidence="1">Belongs to the GHMP kinase family. PoK subfamily.</text>
</comment>
<evidence type="ECO:0000313" key="3">
    <source>
        <dbReference type="EMBL" id="MCQ1538973.1"/>
    </source>
</evidence>
<dbReference type="SUPFAM" id="SSF54211">
    <property type="entry name" value="Ribosomal protein S5 domain 2-like"/>
    <property type="match status" value="1"/>
</dbReference>
<keyword evidence="4" id="KW-1185">Reference proteome</keyword>
<feature type="domain" description="GHMP kinase N-terminal" evidence="2">
    <location>
        <begin position="73"/>
        <end position="145"/>
    </location>
</feature>
<dbReference type="PIRSF" id="PIRSF016896">
    <property type="entry name" value="GHMP_arc_MJ0969"/>
    <property type="match status" value="1"/>
</dbReference>
<gene>
    <name evidence="3" type="ORF">FTO68_08270</name>
</gene>
<comment type="caution">
    <text evidence="3">The sequence shown here is derived from an EMBL/GenBank/DDBJ whole genome shotgun (WGS) entry which is preliminary data.</text>
</comment>
<evidence type="ECO:0000256" key="1">
    <source>
        <dbReference type="HAMAP-Rule" id="MF_02223"/>
    </source>
</evidence>
<accession>A0ABD4TLW2</accession>
<keyword evidence="1" id="KW-0808">Transferase</keyword>
<dbReference type="InterPro" id="IPR020568">
    <property type="entry name" value="Ribosomal_Su5_D2-typ_SF"/>
</dbReference>
<evidence type="ECO:0000313" key="4">
    <source>
        <dbReference type="Proteomes" id="UP001524383"/>
    </source>
</evidence>
<organism evidence="3 4">
    <name type="scientific">Methanocalculus taiwanensis</name>
    <dbReference type="NCBI Taxonomy" id="106207"/>
    <lineage>
        <taxon>Archaea</taxon>
        <taxon>Methanobacteriati</taxon>
        <taxon>Methanobacteriota</taxon>
        <taxon>Stenosarchaea group</taxon>
        <taxon>Methanomicrobia</taxon>
        <taxon>Methanomicrobiales</taxon>
        <taxon>Methanocalculaceae</taxon>
        <taxon>Methanocalculus</taxon>
    </lineage>
</organism>
<keyword evidence="1" id="KW-0547">Nucleotide-binding</keyword>
<dbReference type="RefSeq" id="WP_255332933.1">
    <property type="nucleotide sequence ID" value="NZ_VOTZ01000017.1"/>
</dbReference>
<keyword evidence="1" id="KW-0067">ATP-binding</keyword>
<dbReference type="Proteomes" id="UP001524383">
    <property type="component" value="Unassembled WGS sequence"/>
</dbReference>
<dbReference type="InterPro" id="IPR014721">
    <property type="entry name" value="Ribsml_uS5_D2-typ_fold_subgr"/>
</dbReference>
<dbReference type="GO" id="GO:0005524">
    <property type="term" value="F:ATP binding"/>
    <property type="evidence" value="ECO:0007669"/>
    <property type="project" value="UniProtKB-KW"/>
</dbReference>